<gene>
    <name evidence="2" type="ORF">G7Z17_g13137</name>
</gene>
<feature type="transmembrane region" description="Helical" evidence="1">
    <location>
        <begin position="78"/>
        <end position="97"/>
    </location>
</feature>
<evidence type="ECO:0000256" key="1">
    <source>
        <dbReference type="SAM" id="Phobius"/>
    </source>
</evidence>
<dbReference type="Proteomes" id="UP000722485">
    <property type="component" value="Unassembled WGS sequence"/>
</dbReference>
<comment type="caution">
    <text evidence="2">The sequence shown here is derived from an EMBL/GenBank/DDBJ whole genome shotgun (WGS) entry which is preliminary data.</text>
</comment>
<name>A0A9P5GZI4_9HYPO</name>
<keyword evidence="1" id="KW-0812">Transmembrane</keyword>
<organism evidence="2 3">
    <name type="scientific">Cylindrodendrum hubeiense</name>
    <dbReference type="NCBI Taxonomy" id="595255"/>
    <lineage>
        <taxon>Eukaryota</taxon>
        <taxon>Fungi</taxon>
        <taxon>Dikarya</taxon>
        <taxon>Ascomycota</taxon>
        <taxon>Pezizomycotina</taxon>
        <taxon>Sordariomycetes</taxon>
        <taxon>Hypocreomycetidae</taxon>
        <taxon>Hypocreales</taxon>
        <taxon>Nectriaceae</taxon>
        <taxon>Cylindrodendrum</taxon>
    </lineage>
</organism>
<sequence length="117" mass="13478">MNCLWGNRRQQSNESNSVDLALTGASGLESDVKLTMRDMLYILTAILWDVMWIGQDTIILTREDWDGFNNASRHDKVWLTTTFVPGICTILVALRIHKWWKARRRVMRDALASNAVL</sequence>
<feature type="transmembrane region" description="Helical" evidence="1">
    <location>
        <begin position="39"/>
        <end position="58"/>
    </location>
</feature>
<dbReference type="AlphaFoldDB" id="A0A9P5GZI4"/>
<accession>A0A9P5GZI4</accession>
<keyword evidence="1" id="KW-0472">Membrane</keyword>
<keyword evidence="3" id="KW-1185">Reference proteome</keyword>
<evidence type="ECO:0000313" key="3">
    <source>
        <dbReference type="Proteomes" id="UP000722485"/>
    </source>
</evidence>
<dbReference type="EMBL" id="JAANBB010000697">
    <property type="protein sequence ID" value="KAF7535896.1"/>
    <property type="molecule type" value="Genomic_DNA"/>
</dbReference>
<reference evidence="2" key="1">
    <citation type="submission" date="2020-03" db="EMBL/GenBank/DDBJ databases">
        <title>Draft Genome Sequence of Cylindrodendrum hubeiense.</title>
        <authorList>
            <person name="Buettner E."/>
            <person name="Kellner H."/>
        </authorList>
    </citation>
    <scope>NUCLEOTIDE SEQUENCE</scope>
    <source>
        <strain evidence="2">IHI 201604</strain>
    </source>
</reference>
<protein>
    <submittedName>
        <fullName evidence="2">Uncharacterized protein</fullName>
    </submittedName>
</protein>
<evidence type="ECO:0000313" key="2">
    <source>
        <dbReference type="EMBL" id="KAF7535896.1"/>
    </source>
</evidence>
<keyword evidence="1" id="KW-1133">Transmembrane helix</keyword>
<proteinExistence type="predicted"/>